<evidence type="ECO:0000313" key="2">
    <source>
        <dbReference type="Proteomes" id="UP001172083"/>
    </source>
</evidence>
<accession>A0ABT8LB08</accession>
<gene>
    <name evidence="1" type="ORF">QQ020_22910</name>
</gene>
<evidence type="ECO:0000313" key="1">
    <source>
        <dbReference type="EMBL" id="MDN5214949.1"/>
    </source>
</evidence>
<reference evidence="1" key="1">
    <citation type="submission" date="2023-06" db="EMBL/GenBank/DDBJ databases">
        <title>Genomic of Agaribacillus aureum.</title>
        <authorList>
            <person name="Wang G."/>
        </authorList>
    </citation>
    <scope>NUCLEOTIDE SEQUENCE</scope>
    <source>
        <strain evidence="1">BMA12</strain>
    </source>
</reference>
<dbReference type="Gene3D" id="3.30.1460.30">
    <property type="entry name" value="YgaC/TfoX-N like chaperone"/>
    <property type="match status" value="1"/>
</dbReference>
<comment type="caution">
    <text evidence="1">The sequence shown here is derived from an EMBL/GenBank/DDBJ whole genome shotgun (WGS) entry which is preliminary data.</text>
</comment>
<dbReference type="SUPFAM" id="SSF159894">
    <property type="entry name" value="YgaC/TfoX-N like"/>
    <property type="match status" value="1"/>
</dbReference>
<organism evidence="1 2">
    <name type="scientific">Agaribacillus aureus</name>
    <dbReference type="NCBI Taxonomy" id="3051825"/>
    <lineage>
        <taxon>Bacteria</taxon>
        <taxon>Pseudomonadati</taxon>
        <taxon>Bacteroidota</taxon>
        <taxon>Cytophagia</taxon>
        <taxon>Cytophagales</taxon>
        <taxon>Splendidivirgaceae</taxon>
        <taxon>Agaribacillus</taxon>
    </lineage>
</organism>
<name>A0ABT8LB08_9BACT</name>
<evidence type="ECO:0008006" key="3">
    <source>
        <dbReference type="Google" id="ProtNLM"/>
    </source>
</evidence>
<dbReference type="Proteomes" id="UP001172083">
    <property type="component" value="Unassembled WGS sequence"/>
</dbReference>
<dbReference type="RefSeq" id="WP_346760287.1">
    <property type="nucleotide sequence ID" value="NZ_JAUJEB010000005.1"/>
</dbReference>
<dbReference type="EMBL" id="JAUJEB010000005">
    <property type="protein sequence ID" value="MDN5214949.1"/>
    <property type="molecule type" value="Genomic_DNA"/>
</dbReference>
<proteinExistence type="predicted"/>
<sequence length="123" mass="14063">MSKKEKKTIPAEQLELYEKLVKSIPELEINSTFGFPYTSLNGHMFSLLSKSGFVGIRLPKQEREAFLEQYNSTIYKPEPGPLLKEYVTVPNDLLADVETLKSYLLISLAYVKTLKPKPPKKKK</sequence>
<keyword evidence="2" id="KW-1185">Reference proteome</keyword>
<protein>
    <recommendedName>
        <fullName evidence="3">TfoX N-terminal domain-containing protein</fullName>
    </recommendedName>
</protein>